<evidence type="ECO:0000256" key="10">
    <source>
        <dbReference type="SAM" id="MobiDB-lite"/>
    </source>
</evidence>
<evidence type="ECO:0000256" key="8">
    <source>
        <dbReference type="PROSITE-ProRule" id="PRU00282"/>
    </source>
</evidence>
<dbReference type="InterPro" id="IPR023395">
    <property type="entry name" value="MCP_dom_sf"/>
</dbReference>
<keyword evidence="12" id="KW-1185">Reference proteome</keyword>
<evidence type="ECO:0000313" key="12">
    <source>
        <dbReference type="Proteomes" id="UP000218209"/>
    </source>
</evidence>
<feature type="region of interest" description="Disordered" evidence="10">
    <location>
        <begin position="157"/>
        <end position="194"/>
    </location>
</feature>
<feature type="region of interest" description="Disordered" evidence="10">
    <location>
        <begin position="1"/>
        <end position="20"/>
    </location>
</feature>
<dbReference type="EMBL" id="KV918978">
    <property type="protein sequence ID" value="OSX73821.1"/>
    <property type="molecule type" value="Genomic_DNA"/>
</dbReference>
<dbReference type="OrthoDB" id="415315at2759"/>
<feature type="region of interest" description="Disordered" evidence="10">
    <location>
        <begin position="97"/>
        <end position="125"/>
    </location>
</feature>
<evidence type="ECO:0000256" key="5">
    <source>
        <dbReference type="ARBA" id="ARBA00022737"/>
    </source>
</evidence>
<evidence type="ECO:0008006" key="13">
    <source>
        <dbReference type="Google" id="ProtNLM"/>
    </source>
</evidence>
<dbReference type="Gene3D" id="1.50.40.10">
    <property type="entry name" value="Mitochondrial carrier domain"/>
    <property type="match status" value="2"/>
</dbReference>
<accession>A0A1X6NYW5</accession>
<evidence type="ECO:0000256" key="1">
    <source>
        <dbReference type="ARBA" id="ARBA00004141"/>
    </source>
</evidence>
<evidence type="ECO:0000256" key="6">
    <source>
        <dbReference type="ARBA" id="ARBA00022989"/>
    </source>
</evidence>
<evidence type="ECO:0000256" key="4">
    <source>
        <dbReference type="ARBA" id="ARBA00022692"/>
    </source>
</evidence>
<sequence length="533" mass="53565">MDRAAAMLPPPWPASGGSCGDGCHGGDDSGGCRGSGGGKRTRGGTGERRWSDDGCGARCDCRRAGGWVGQPPGSGAGLVDLATWARRTSVAGLLAATKRQPPPSGPCSAAAARGSWPRDGPQKRGGRWHLGGEHAAQPGTLLLVGGAGGVPPLVPTSAPPCSPGTPPPPGGGVVAYSSVPSPTSTTPKRPLSADGRSAAVVPGAASRPTVATAAAGHQWSPLAVDMAAGAVAGLACDAVMHPMDTIKARLQAQRGPPWRYRGIVHCATRSVRDLGFSRGMYAGFGAVLIGTPFTHALMFGAYREAARELTSDSAPPFGLSPYALSMLLTLTTASFGEAISLATYVPTEVIAKRMQVAAVGPGRHYRNALHAFSSIARVEGPRGLYAGAAATALRDIPYTAVQLALYEAGKSLVLGDGGVPDPTGDDGGGEGVGFGVAGALGAAAGGVAAAITNPLDVVKTRLQTQPGGAERMYAGVLDCMRRVVREEGWAALGRGVGARVAWVAPSSAIVLAVFEAAGRALGGDADAETSAPL</sequence>
<evidence type="ECO:0000256" key="3">
    <source>
        <dbReference type="ARBA" id="ARBA00022448"/>
    </source>
</evidence>
<comment type="subcellular location">
    <subcellularLocation>
        <location evidence="1">Membrane</location>
        <topology evidence="1">Multi-pass membrane protein</topology>
    </subcellularLocation>
</comment>
<reference evidence="11 12" key="1">
    <citation type="submission" date="2017-03" db="EMBL/GenBank/DDBJ databases">
        <title>WGS assembly of Porphyra umbilicalis.</title>
        <authorList>
            <person name="Brawley S.H."/>
            <person name="Blouin N.A."/>
            <person name="Ficko-Blean E."/>
            <person name="Wheeler G.L."/>
            <person name="Lohr M."/>
            <person name="Goodson H.V."/>
            <person name="Jenkins J.W."/>
            <person name="Blaby-Haas C.E."/>
            <person name="Helliwell K.E."/>
            <person name="Chan C."/>
            <person name="Marriage T."/>
            <person name="Bhattacharya D."/>
            <person name="Klein A.S."/>
            <person name="Badis Y."/>
            <person name="Brodie J."/>
            <person name="Cao Y."/>
            <person name="Collen J."/>
            <person name="Dittami S.M."/>
            <person name="Gachon C.M."/>
            <person name="Green B.R."/>
            <person name="Karpowicz S."/>
            <person name="Kim J.W."/>
            <person name="Kudahl U."/>
            <person name="Lin S."/>
            <person name="Michel G."/>
            <person name="Mittag M."/>
            <person name="Olson B.J."/>
            <person name="Pangilinan J."/>
            <person name="Peng Y."/>
            <person name="Qiu H."/>
            <person name="Shu S."/>
            <person name="Singer J.T."/>
            <person name="Smith A.G."/>
            <person name="Sprecher B.N."/>
            <person name="Wagner V."/>
            <person name="Wang W."/>
            <person name="Wang Z.-Y."/>
            <person name="Yan J."/>
            <person name="Yarish C."/>
            <person name="Zoeuner-Riek S."/>
            <person name="Zhuang Y."/>
            <person name="Zou Y."/>
            <person name="Lindquist E.A."/>
            <person name="Grimwood J."/>
            <person name="Barry K."/>
            <person name="Rokhsar D.S."/>
            <person name="Schmutz J."/>
            <person name="Stiller J.W."/>
            <person name="Grossman A.R."/>
            <person name="Prochnik S.E."/>
        </authorList>
    </citation>
    <scope>NUCLEOTIDE SEQUENCE [LARGE SCALE GENOMIC DNA]</scope>
    <source>
        <strain evidence="11">4086291</strain>
    </source>
</reference>
<evidence type="ECO:0000256" key="7">
    <source>
        <dbReference type="ARBA" id="ARBA00023136"/>
    </source>
</evidence>
<keyword evidence="6" id="KW-1133">Transmembrane helix</keyword>
<feature type="compositionally biased region" description="Low complexity" evidence="10">
    <location>
        <begin position="174"/>
        <end position="187"/>
    </location>
</feature>
<organism evidence="11 12">
    <name type="scientific">Porphyra umbilicalis</name>
    <name type="common">Purple laver</name>
    <name type="synonym">Red alga</name>
    <dbReference type="NCBI Taxonomy" id="2786"/>
    <lineage>
        <taxon>Eukaryota</taxon>
        <taxon>Rhodophyta</taxon>
        <taxon>Bangiophyceae</taxon>
        <taxon>Bangiales</taxon>
        <taxon>Bangiaceae</taxon>
        <taxon>Porphyra</taxon>
    </lineage>
</organism>
<keyword evidence="7 8" id="KW-0472">Membrane</keyword>
<evidence type="ECO:0000256" key="2">
    <source>
        <dbReference type="ARBA" id="ARBA00006375"/>
    </source>
</evidence>
<dbReference type="GO" id="GO:0016020">
    <property type="term" value="C:membrane"/>
    <property type="evidence" value="ECO:0007669"/>
    <property type="project" value="UniProtKB-SubCell"/>
</dbReference>
<dbReference type="PROSITE" id="PS50920">
    <property type="entry name" value="SOLCAR"/>
    <property type="match status" value="3"/>
</dbReference>
<dbReference type="PROSITE" id="PS51257">
    <property type="entry name" value="PROKAR_LIPOPROTEIN"/>
    <property type="match status" value="1"/>
</dbReference>
<name>A0A1X6NYW5_PORUM</name>
<feature type="repeat" description="Solcar" evidence="8">
    <location>
        <begin position="432"/>
        <end position="520"/>
    </location>
</feature>
<feature type="compositionally biased region" description="Pro residues" evidence="10">
    <location>
        <begin position="157"/>
        <end position="170"/>
    </location>
</feature>
<feature type="repeat" description="Solcar" evidence="8">
    <location>
        <begin position="220"/>
        <end position="308"/>
    </location>
</feature>
<feature type="compositionally biased region" description="Gly residues" evidence="10">
    <location>
        <begin position="27"/>
        <end position="38"/>
    </location>
</feature>
<dbReference type="PANTHER" id="PTHR45667">
    <property type="entry name" value="S-ADENOSYLMETHIONINE MITOCHONDRIAL CARRIER PROTEIN"/>
    <property type="match status" value="1"/>
</dbReference>
<dbReference type="Pfam" id="PF00153">
    <property type="entry name" value="Mito_carr"/>
    <property type="match status" value="3"/>
</dbReference>
<protein>
    <recommendedName>
        <fullName evidence="13">Mitochondrial carrier protein</fullName>
    </recommendedName>
</protein>
<keyword evidence="3 9" id="KW-0813">Transport</keyword>
<dbReference type="AlphaFoldDB" id="A0A1X6NYW5"/>
<dbReference type="SUPFAM" id="SSF103506">
    <property type="entry name" value="Mitochondrial carrier"/>
    <property type="match status" value="1"/>
</dbReference>
<dbReference type="Proteomes" id="UP000218209">
    <property type="component" value="Unassembled WGS sequence"/>
</dbReference>
<feature type="repeat" description="Solcar" evidence="8">
    <location>
        <begin position="324"/>
        <end position="412"/>
    </location>
</feature>
<gene>
    <name evidence="11" type="ORF">BU14_0326s0014</name>
</gene>
<keyword evidence="5" id="KW-0677">Repeat</keyword>
<feature type="region of interest" description="Disordered" evidence="10">
    <location>
        <begin position="27"/>
        <end position="52"/>
    </location>
</feature>
<feature type="compositionally biased region" description="Low complexity" evidence="10">
    <location>
        <begin position="106"/>
        <end position="115"/>
    </location>
</feature>
<proteinExistence type="inferred from homology"/>
<comment type="similarity">
    <text evidence="2 9">Belongs to the mitochondrial carrier (TC 2.A.29) family.</text>
</comment>
<evidence type="ECO:0000256" key="9">
    <source>
        <dbReference type="RuleBase" id="RU000488"/>
    </source>
</evidence>
<keyword evidence="4 8" id="KW-0812">Transmembrane</keyword>
<evidence type="ECO:0000313" key="11">
    <source>
        <dbReference type="EMBL" id="OSX73821.1"/>
    </source>
</evidence>
<dbReference type="InterPro" id="IPR018108">
    <property type="entry name" value="MCP_transmembrane"/>
</dbReference>